<dbReference type="EMBL" id="KX925554">
    <property type="protein sequence ID" value="APC46415.1"/>
    <property type="molecule type" value="Genomic_DNA"/>
</dbReference>
<dbReference type="RefSeq" id="YP_009831878.1">
    <property type="nucleotide sequence ID" value="NC_048650.1"/>
</dbReference>
<accession>A0A1J0GW58</accession>
<proteinExistence type="predicted"/>
<organism evidence="1 2">
    <name type="scientific">Streptomyces phage BRock</name>
    <dbReference type="NCBI Taxonomy" id="1913591"/>
    <lineage>
        <taxon>Viruses</taxon>
        <taxon>Duplodnaviria</taxon>
        <taxon>Heunggongvirae</taxon>
        <taxon>Uroviricota</taxon>
        <taxon>Caudoviricetes</taxon>
        <taxon>Borockvirus</taxon>
        <taxon>Borockvirus brock</taxon>
    </lineage>
</organism>
<name>A0A1J0GW58_9CAUD</name>
<protein>
    <submittedName>
        <fullName evidence="1">Uncharacterized protein</fullName>
    </submittedName>
</protein>
<dbReference type="GeneID" id="55601567"/>
<dbReference type="KEGG" id="vg:55601567"/>
<sequence>MAVKTGNGTLTASTVATETLTNWAPYVAISISSSVAGVANVTLGKTGAAVAPVVGADDTYVVTSGTTLVVKNPVPKQGLQKVDSTYTVITEPTQLATEVKLISAAALVYSVQLVNDPGIATIVN</sequence>
<keyword evidence="2" id="KW-1185">Reference proteome</keyword>
<evidence type="ECO:0000313" key="2">
    <source>
        <dbReference type="Proteomes" id="UP000224898"/>
    </source>
</evidence>
<dbReference type="Proteomes" id="UP000224898">
    <property type="component" value="Segment"/>
</dbReference>
<reference evidence="1 2" key="1">
    <citation type="submission" date="2016-09" db="EMBL/GenBank/DDBJ databases">
        <title>Complete Genome Sequence of Streptomyces 5a phage BRock.</title>
        <authorList>
            <person name="Crossman A."/>
            <person name="Baron S."/>
            <person name="Jamdagni P."/>
            <person name="Khatri P."/>
            <person name="Sharma D."/>
            <person name="Pandey M."/>
            <person name="Goyal S."/>
            <person name="Kumar S."/>
            <person name="Phogat A."/>
            <person name="Chawla G."/>
            <person name="Pasricha M."/>
            <person name="Gupta K."/>
            <person name="Bazzad D."/>
            <person name="Aggarwal V."/>
            <person name="Poughat A."/>
            <person name="Singh K."/>
            <person name="Rana P."/>
            <person name="Gautam R."/>
            <person name="Sharma V."/>
            <person name="Tyagi D."/>
            <person name="Shahi A."/>
            <person name="Jangra N."/>
            <person name="Malik M."/>
            <person name="Sidhu P.K."/>
            <person name="Malik S."/>
            <person name="Ghalyan Y."/>
            <person name="Sharma S.S."/>
            <person name="Malik A."/>
            <person name="Chuttani R."/>
            <person name="Bamal N."/>
            <person name="Bhadula D."/>
            <person name="Batra A."/>
            <person name="Temple L."/>
            <person name="Nehra K."/>
        </authorList>
    </citation>
    <scope>NUCLEOTIDE SEQUENCE [LARGE SCALE GENOMIC DNA]</scope>
</reference>
<evidence type="ECO:0000313" key="1">
    <source>
        <dbReference type="EMBL" id="APC46415.1"/>
    </source>
</evidence>